<feature type="compositionally biased region" description="Polar residues" evidence="1">
    <location>
        <begin position="795"/>
        <end position="816"/>
    </location>
</feature>
<dbReference type="Proteomes" id="UP000054248">
    <property type="component" value="Unassembled WGS sequence"/>
</dbReference>
<feature type="compositionally biased region" description="Low complexity" evidence="1">
    <location>
        <begin position="347"/>
        <end position="369"/>
    </location>
</feature>
<feature type="region of interest" description="Disordered" evidence="1">
    <location>
        <begin position="623"/>
        <end position="733"/>
    </location>
</feature>
<feature type="region of interest" description="Disordered" evidence="1">
    <location>
        <begin position="106"/>
        <end position="144"/>
    </location>
</feature>
<protein>
    <submittedName>
        <fullName evidence="2">Uncharacterized protein</fullName>
    </submittedName>
</protein>
<evidence type="ECO:0000256" key="1">
    <source>
        <dbReference type="SAM" id="MobiDB-lite"/>
    </source>
</evidence>
<keyword evidence="3" id="KW-1185">Reference proteome</keyword>
<feature type="compositionally biased region" description="Polar residues" evidence="1">
    <location>
        <begin position="669"/>
        <end position="686"/>
    </location>
</feature>
<organism evidence="2 3">
    <name type="scientific">Tulasnella calospora MUT 4182</name>
    <dbReference type="NCBI Taxonomy" id="1051891"/>
    <lineage>
        <taxon>Eukaryota</taxon>
        <taxon>Fungi</taxon>
        <taxon>Dikarya</taxon>
        <taxon>Basidiomycota</taxon>
        <taxon>Agaricomycotina</taxon>
        <taxon>Agaricomycetes</taxon>
        <taxon>Cantharellales</taxon>
        <taxon>Tulasnellaceae</taxon>
        <taxon>Tulasnella</taxon>
    </lineage>
</organism>
<evidence type="ECO:0000313" key="2">
    <source>
        <dbReference type="EMBL" id="KIO17309.1"/>
    </source>
</evidence>
<proteinExistence type="predicted"/>
<sequence length="932" mass="97897">MLASFSQFVKDAGNALSPNLVRQSSSTQATQQQNNKPTAPETDIASTASATDHEDKQSVADAELGVKEERRRKDKRGVVYETFIVVRPPPSMSNHPLNLQLQLVPPSSRETQRMASASRSGTLDSQMTDSTRQRSPSVRSNRSATSLYSSASFSTASIASSTASTSTASARRIIPLYNLSAHNVMTNTVTDAGTDAKIAKFGKRGIEIIGLAILECYEVLGVQLDPAALALYLPHNGMPGPASMLPPIEVPSSRSSSRPPSTVTPSSSTSHLPSELQHPSVSTPTAPSSSQQSTQTPSTPTANSAKKLFGKMFKRKDAASSSPATPTPVPTPTPAIPEPPTTPTPTTPSFFTRPTKRGSAMSATSATGSDLAPHAKVASSSSAQDVSVSAGGPTAAGALQPPVLGTQATLLYRTKSRSTVIPPSVITHLTGSALALRKSRSKSSFQADVDQQQLQLPPTAAAAGAKSREASSNGGFGGAHLQVDHLSPPGAVAEIHLEGSASTLGLAPPPTYKRTGHSYEWVIRRWIKGSDAGLFGIKESLLSARSAVFDIPASGGVREGIVEVRFEWTKGKGSKERAKAKERERLGVDAAGEGRRSRPRSMVSDTAEAFGAEHASLRPASMYVGGTAPVTPEKRRAAAASTTTSPNSDFRSPSPGIRPSMESLRRSSDGSGDNPTSSVGHSNEASGTVYKGGRPSARRPSMKEKDRGARMAADDATDEDSDPEDSETPWTCTLHVGPPANCTILQVPADPTAPLTLTGTRTSITGSRSTGALGAGPIPAPDFVGGGAALHKRISTSSSSHFPASGTPSAKQQTFLTPARKHSKASTEGAPSHAEVDEVAPKPYRLKLATMTPAPHHPKVVSQLKMPYPLPDVNVDKMRVSTGDEDEEKGDLILTMEDIKDVVCVTGLWLIVREGFGGLERRRKGDGWKIRG</sequence>
<feature type="compositionally biased region" description="Basic and acidic residues" evidence="1">
    <location>
        <begin position="701"/>
        <end position="713"/>
    </location>
</feature>
<dbReference type="OrthoDB" id="2590746at2759"/>
<name>A0A0C3Q3R2_9AGAM</name>
<accession>A0A0C3Q3R2</accession>
<dbReference type="HOGENOM" id="CLU_008090_0_0_1"/>
<feature type="region of interest" description="Disordered" evidence="1">
    <location>
        <begin position="243"/>
        <end position="378"/>
    </location>
</feature>
<feature type="compositionally biased region" description="Low complexity" evidence="1">
    <location>
        <begin position="451"/>
        <end position="465"/>
    </location>
</feature>
<feature type="compositionally biased region" description="Pro residues" evidence="1">
    <location>
        <begin position="325"/>
        <end position="346"/>
    </location>
</feature>
<dbReference type="EMBL" id="KN823400">
    <property type="protein sequence ID" value="KIO17309.1"/>
    <property type="molecule type" value="Genomic_DNA"/>
</dbReference>
<feature type="region of interest" description="Disordered" evidence="1">
    <location>
        <begin position="572"/>
        <end position="605"/>
    </location>
</feature>
<gene>
    <name evidence="2" type="ORF">M407DRAFT_33029</name>
</gene>
<reference evidence="3" key="2">
    <citation type="submission" date="2015-01" db="EMBL/GenBank/DDBJ databases">
        <title>Evolutionary Origins and Diversification of the Mycorrhizal Mutualists.</title>
        <authorList>
            <consortium name="DOE Joint Genome Institute"/>
            <consortium name="Mycorrhizal Genomics Consortium"/>
            <person name="Kohler A."/>
            <person name="Kuo A."/>
            <person name="Nagy L.G."/>
            <person name="Floudas D."/>
            <person name="Copeland A."/>
            <person name="Barry K.W."/>
            <person name="Cichocki N."/>
            <person name="Veneault-Fourrey C."/>
            <person name="LaButti K."/>
            <person name="Lindquist E.A."/>
            <person name="Lipzen A."/>
            <person name="Lundell T."/>
            <person name="Morin E."/>
            <person name="Murat C."/>
            <person name="Riley R."/>
            <person name="Ohm R."/>
            <person name="Sun H."/>
            <person name="Tunlid A."/>
            <person name="Henrissat B."/>
            <person name="Grigoriev I.V."/>
            <person name="Hibbett D.S."/>
            <person name="Martin F."/>
        </authorList>
    </citation>
    <scope>NUCLEOTIDE SEQUENCE [LARGE SCALE GENOMIC DNA]</scope>
    <source>
        <strain evidence="3">MUT 4182</strain>
    </source>
</reference>
<reference evidence="2 3" key="1">
    <citation type="submission" date="2014-04" db="EMBL/GenBank/DDBJ databases">
        <authorList>
            <consortium name="DOE Joint Genome Institute"/>
            <person name="Kuo A."/>
            <person name="Girlanda M."/>
            <person name="Perotto S."/>
            <person name="Kohler A."/>
            <person name="Nagy L.G."/>
            <person name="Floudas D."/>
            <person name="Copeland A."/>
            <person name="Barry K.W."/>
            <person name="Cichocki N."/>
            <person name="Veneault-Fourrey C."/>
            <person name="LaButti K."/>
            <person name="Lindquist E.A."/>
            <person name="Lipzen A."/>
            <person name="Lundell T."/>
            <person name="Morin E."/>
            <person name="Murat C."/>
            <person name="Sun H."/>
            <person name="Tunlid A."/>
            <person name="Henrissat B."/>
            <person name="Grigoriev I.V."/>
            <person name="Hibbett D.S."/>
            <person name="Martin F."/>
            <person name="Nordberg H.P."/>
            <person name="Cantor M.N."/>
            <person name="Hua S.X."/>
        </authorList>
    </citation>
    <scope>NUCLEOTIDE SEQUENCE [LARGE SCALE GENOMIC DNA]</scope>
    <source>
        <strain evidence="2 3">MUT 4182</strain>
    </source>
</reference>
<feature type="compositionally biased region" description="Polar residues" evidence="1">
    <location>
        <begin position="113"/>
        <end position="142"/>
    </location>
</feature>
<feature type="region of interest" description="Disordered" evidence="1">
    <location>
        <begin position="794"/>
        <end position="836"/>
    </location>
</feature>
<evidence type="ECO:0000313" key="3">
    <source>
        <dbReference type="Proteomes" id="UP000054248"/>
    </source>
</evidence>
<feature type="compositionally biased region" description="Low complexity" evidence="1">
    <location>
        <begin position="279"/>
        <end position="305"/>
    </location>
</feature>
<feature type="region of interest" description="Disordered" evidence="1">
    <location>
        <begin position="444"/>
        <end position="483"/>
    </location>
</feature>
<feature type="compositionally biased region" description="Basic and acidic residues" evidence="1">
    <location>
        <begin position="572"/>
        <end position="596"/>
    </location>
</feature>
<dbReference type="AlphaFoldDB" id="A0A0C3Q3R2"/>
<feature type="compositionally biased region" description="Low complexity" evidence="1">
    <location>
        <begin position="23"/>
        <end position="33"/>
    </location>
</feature>
<feature type="region of interest" description="Disordered" evidence="1">
    <location>
        <begin position="13"/>
        <end position="59"/>
    </location>
</feature>
<feature type="compositionally biased region" description="Low complexity" evidence="1">
    <location>
        <begin position="250"/>
        <end position="270"/>
    </location>
</feature>
<feature type="compositionally biased region" description="Acidic residues" evidence="1">
    <location>
        <begin position="715"/>
        <end position="727"/>
    </location>
</feature>